<proteinExistence type="predicted"/>
<keyword evidence="2" id="KW-1185">Reference proteome</keyword>
<sequence>MIDISKQYPFTIAQSATEITNISVLLASILAAGSLDELSNIENFTSVETYIRRRGHVDSQTGKLQSGVMFWLYPTGLHGPYHETQEGEIAHHGTLITIEPGVSFEDAFEKAKDGLRLSGIGHLHIAEA</sequence>
<dbReference type="AlphaFoldDB" id="A0A0C2YT35"/>
<gene>
    <name evidence="1" type="ORF">M413DRAFT_443181</name>
</gene>
<dbReference type="EMBL" id="KN831774">
    <property type="protein sequence ID" value="KIM44137.1"/>
    <property type="molecule type" value="Genomic_DNA"/>
</dbReference>
<reference evidence="1 2" key="1">
    <citation type="submission" date="2014-04" db="EMBL/GenBank/DDBJ databases">
        <authorList>
            <consortium name="DOE Joint Genome Institute"/>
            <person name="Kuo A."/>
            <person name="Gay G."/>
            <person name="Dore J."/>
            <person name="Kohler A."/>
            <person name="Nagy L.G."/>
            <person name="Floudas D."/>
            <person name="Copeland A."/>
            <person name="Barry K.W."/>
            <person name="Cichocki N."/>
            <person name="Veneault-Fourrey C."/>
            <person name="LaButti K."/>
            <person name="Lindquist E.A."/>
            <person name="Lipzen A."/>
            <person name="Lundell T."/>
            <person name="Morin E."/>
            <person name="Murat C."/>
            <person name="Sun H."/>
            <person name="Tunlid A."/>
            <person name="Henrissat B."/>
            <person name="Grigoriev I.V."/>
            <person name="Hibbett D.S."/>
            <person name="Martin F."/>
            <person name="Nordberg H.P."/>
            <person name="Cantor M.N."/>
            <person name="Hua S.X."/>
        </authorList>
    </citation>
    <scope>NUCLEOTIDE SEQUENCE [LARGE SCALE GENOMIC DNA]</scope>
    <source>
        <strain evidence="2">h7</strain>
    </source>
</reference>
<organism evidence="1 2">
    <name type="scientific">Hebeloma cylindrosporum</name>
    <dbReference type="NCBI Taxonomy" id="76867"/>
    <lineage>
        <taxon>Eukaryota</taxon>
        <taxon>Fungi</taxon>
        <taxon>Dikarya</taxon>
        <taxon>Basidiomycota</taxon>
        <taxon>Agaricomycotina</taxon>
        <taxon>Agaricomycetes</taxon>
        <taxon>Agaricomycetidae</taxon>
        <taxon>Agaricales</taxon>
        <taxon>Agaricineae</taxon>
        <taxon>Hymenogastraceae</taxon>
        <taxon>Hebeloma</taxon>
    </lineage>
</organism>
<reference evidence="2" key="2">
    <citation type="submission" date="2015-01" db="EMBL/GenBank/DDBJ databases">
        <title>Evolutionary Origins and Diversification of the Mycorrhizal Mutualists.</title>
        <authorList>
            <consortium name="DOE Joint Genome Institute"/>
            <consortium name="Mycorrhizal Genomics Consortium"/>
            <person name="Kohler A."/>
            <person name="Kuo A."/>
            <person name="Nagy L.G."/>
            <person name="Floudas D."/>
            <person name="Copeland A."/>
            <person name="Barry K.W."/>
            <person name="Cichocki N."/>
            <person name="Veneault-Fourrey C."/>
            <person name="LaButti K."/>
            <person name="Lindquist E.A."/>
            <person name="Lipzen A."/>
            <person name="Lundell T."/>
            <person name="Morin E."/>
            <person name="Murat C."/>
            <person name="Riley R."/>
            <person name="Ohm R."/>
            <person name="Sun H."/>
            <person name="Tunlid A."/>
            <person name="Henrissat B."/>
            <person name="Grigoriev I.V."/>
            <person name="Hibbett D.S."/>
            <person name="Martin F."/>
        </authorList>
    </citation>
    <scope>NUCLEOTIDE SEQUENCE [LARGE SCALE GENOMIC DNA]</scope>
    <source>
        <strain evidence="2">h7</strain>
    </source>
</reference>
<evidence type="ECO:0000313" key="1">
    <source>
        <dbReference type="EMBL" id="KIM44137.1"/>
    </source>
</evidence>
<protein>
    <submittedName>
        <fullName evidence="1">Uncharacterized protein</fullName>
    </submittedName>
</protein>
<dbReference type="HOGENOM" id="CLU_1997935_0_0_1"/>
<dbReference type="OrthoDB" id="2789562at2759"/>
<name>A0A0C2YT35_HEBCY</name>
<dbReference type="Proteomes" id="UP000053424">
    <property type="component" value="Unassembled WGS sequence"/>
</dbReference>
<evidence type="ECO:0000313" key="2">
    <source>
        <dbReference type="Proteomes" id="UP000053424"/>
    </source>
</evidence>
<accession>A0A0C2YT35</accession>